<dbReference type="PANTHER" id="PTHR34849:SF3">
    <property type="entry name" value="SSR2962 PROTEIN"/>
    <property type="match status" value="1"/>
</dbReference>
<dbReference type="Proteomes" id="UP000266649">
    <property type="component" value="Unassembled WGS sequence"/>
</dbReference>
<dbReference type="PANTHER" id="PTHR34849">
    <property type="entry name" value="SSL5025 PROTEIN"/>
    <property type="match status" value="1"/>
</dbReference>
<comment type="caution">
    <text evidence="1">The sequence shown here is derived from an EMBL/GenBank/DDBJ whole genome shotgun (WGS) entry which is preliminary data.</text>
</comment>
<evidence type="ECO:0000313" key="2">
    <source>
        <dbReference type="Proteomes" id="UP000266649"/>
    </source>
</evidence>
<dbReference type="AlphaFoldDB" id="A0A398BQZ8"/>
<accession>A0A398BQZ8</accession>
<dbReference type="InterPro" id="IPR036388">
    <property type="entry name" value="WH-like_DNA-bd_sf"/>
</dbReference>
<reference evidence="1 2" key="1">
    <citation type="submission" date="2018-09" db="EMBL/GenBank/DDBJ databases">
        <title>Gemmobacter lutimaris sp. nov., a marine bacterium isolated from tidal flat.</title>
        <authorList>
            <person name="Lee D.W."/>
            <person name="Yoo Y."/>
            <person name="Kim J.-J."/>
            <person name="Kim B.S."/>
        </authorList>
    </citation>
    <scope>NUCLEOTIDE SEQUENCE [LARGE SCALE GENOMIC DNA]</scope>
    <source>
        <strain evidence="1 2">YJ-T1-11</strain>
    </source>
</reference>
<keyword evidence="2" id="KW-1185">Reference proteome</keyword>
<organism evidence="1 2">
    <name type="scientific">Gemmobacter lutimaris</name>
    <dbReference type="NCBI Taxonomy" id="2306023"/>
    <lineage>
        <taxon>Bacteria</taxon>
        <taxon>Pseudomonadati</taxon>
        <taxon>Pseudomonadota</taxon>
        <taxon>Alphaproteobacteria</taxon>
        <taxon>Rhodobacterales</taxon>
        <taxon>Paracoccaceae</taxon>
        <taxon>Gemmobacter</taxon>
    </lineage>
</organism>
<gene>
    <name evidence="1" type="ORF">D2N39_21585</name>
</gene>
<dbReference type="InterPro" id="IPR009057">
    <property type="entry name" value="Homeodomain-like_sf"/>
</dbReference>
<dbReference type="Gene3D" id="1.10.10.10">
    <property type="entry name" value="Winged helix-like DNA-binding domain superfamily/Winged helix DNA-binding domain"/>
    <property type="match status" value="1"/>
</dbReference>
<dbReference type="Pfam" id="PF04255">
    <property type="entry name" value="DUF433"/>
    <property type="match status" value="1"/>
</dbReference>
<dbReference type="SUPFAM" id="SSF46689">
    <property type="entry name" value="Homeodomain-like"/>
    <property type="match status" value="1"/>
</dbReference>
<sequence>MAGTRTRLAYDYRAARDAHLVSDDEILGGTPVIRGTRLTVYSVLGRLEGGDTVADLVEDYPGIPEAAFLAAATYARTHPLRGRPSGRPWVPDATVRH</sequence>
<name>A0A398BQZ8_9RHOB</name>
<dbReference type="OrthoDB" id="200074at2"/>
<dbReference type="EMBL" id="QXXQ01000025">
    <property type="protein sequence ID" value="RID89753.1"/>
    <property type="molecule type" value="Genomic_DNA"/>
</dbReference>
<proteinExistence type="predicted"/>
<protein>
    <submittedName>
        <fullName evidence="1">DUF433 domain-containing protein</fullName>
    </submittedName>
</protein>
<dbReference type="InterPro" id="IPR007367">
    <property type="entry name" value="DUF433"/>
</dbReference>
<evidence type="ECO:0000313" key="1">
    <source>
        <dbReference type="EMBL" id="RID89753.1"/>
    </source>
</evidence>